<evidence type="ECO:0000313" key="1">
    <source>
        <dbReference type="EMBL" id="CAG8686584.1"/>
    </source>
</evidence>
<protein>
    <submittedName>
        <fullName evidence="1">14797_t:CDS:1</fullName>
    </submittedName>
</protein>
<reference evidence="1" key="1">
    <citation type="submission" date="2021-06" db="EMBL/GenBank/DDBJ databases">
        <authorList>
            <person name="Kallberg Y."/>
            <person name="Tangrot J."/>
            <person name="Rosling A."/>
        </authorList>
    </citation>
    <scope>NUCLEOTIDE SEQUENCE</scope>
    <source>
        <strain evidence="1">IL203A</strain>
    </source>
</reference>
<name>A0ACA9P4P2_9GLOM</name>
<keyword evidence="2" id="KW-1185">Reference proteome</keyword>
<proteinExistence type="predicted"/>
<accession>A0ACA9P4P2</accession>
<gene>
    <name evidence="1" type="ORF">DHETER_LOCUS10975</name>
</gene>
<feature type="non-terminal residue" evidence="1">
    <location>
        <position position="75"/>
    </location>
</feature>
<dbReference type="Proteomes" id="UP000789702">
    <property type="component" value="Unassembled WGS sequence"/>
</dbReference>
<organism evidence="1 2">
    <name type="scientific">Dentiscutata heterogama</name>
    <dbReference type="NCBI Taxonomy" id="1316150"/>
    <lineage>
        <taxon>Eukaryota</taxon>
        <taxon>Fungi</taxon>
        <taxon>Fungi incertae sedis</taxon>
        <taxon>Mucoromycota</taxon>
        <taxon>Glomeromycotina</taxon>
        <taxon>Glomeromycetes</taxon>
        <taxon>Diversisporales</taxon>
        <taxon>Gigasporaceae</taxon>
        <taxon>Dentiscutata</taxon>
    </lineage>
</organism>
<evidence type="ECO:0000313" key="2">
    <source>
        <dbReference type="Proteomes" id="UP000789702"/>
    </source>
</evidence>
<sequence>MSAKLEFEGVLSRYPKDTTIGIYVTLVTDGYSRFAIERAETSKLNMLLTNASSMRQDIFNYLFEKLDNDSDDSDK</sequence>
<comment type="caution">
    <text evidence="1">The sequence shown here is derived from an EMBL/GenBank/DDBJ whole genome shotgun (WGS) entry which is preliminary data.</text>
</comment>
<dbReference type="EMBL" id="CAJVPU010022764">
    <property type="protein sequence ID" value="CAG8686584.1"/>
    <property type="molecule type" value="Genomic_DNA"/>
</dbReference>